<evidence type="ECO:0000256" key="1">
    <source>
        <dbReference type="SAM" id="MobiDB-lite"/>
    </source>
</evidence>
<evidence type="ECO:0000313" key="3">
    <source>
        <dbReference type="EMBL" id="EDW77274.1"/>
    </source>
</evidence>
<dbReference type="KEGG" id="dwi:6643549"/>
<dbReference type="Proteomes" id="UP000007798">
    <property type="component" value="Unassembled WGS sequence"/>
</dbReference>
<dbReference type="AlphaFoldDB" id="B4MYT5"/>
<keyword evidence="2" id="KW-1133">Transmembrane helix</keyword>
<evidence type="ECO:0000256" key="2">
    <source>
        <dbReference type="SAM" id="Phobius"/>
    </source>
</evidence>
<name>B4MYT5_DROWI</name>
<feature type="transmembrane region" description="Helical" evidence="2">
    <location>
        <begin position="86"/>
        <end position="107"/>
    </location>
</feature>
<accession>B4MYT5</accession>
<sequence>MDTEAQMKKSAAAGSSGGQDEVDFTSGFETQYQKEYSSIRPNIYIPPPDKNFAWYRNCSTIGMVLFLATTFLIGSILLLIQITNASALLILIIICVYVAIAVMMIWLEVQSIKVR</sequence>
<dbReference type="HOGENOM" id="CLU_2148387_0_0_1"/>
<keyword evidence="2" id="KW-0812">Transmembrane</keyword>
<dbReference type="FunCoup" id="B4MYT5">
    <property type="interactions" value="7"/>
</dbReference>
<keyword evidence="4" id="KW-1185">Reference proteome</keyword>
<gene>
    <name evidence="3" type="primary">Dwil\GK18905</name>
    <name evidence="3" type="ORF">Dwil_GK18905</name>
</gene>
<dbReference type="STRING" id="7260.B4MYT5"/>
<dbReference type="EMBL" id="CH963913">
    <property type="protein sequence ID" value="EDW77274.1"/>
    <property type="molecule type" value="Genomic_DNA"/>
</dbReference>
<organism evidence="3 4">
    <name type="scientific">Drosophila willistoni</name>
    <name type="common">Fruit fly</name>
    <dbReference type="NCBI Taxonomy" id="7260"/>
    <lineage>
        <taxon>Eukaryota</taxon>
        <taxon>Metazoa</taxon>
        <taxon>Ecdysozoa</taxon>
        <taxon>Arthropoda</taxon>
        <taxon>Hexapoda</taxon>
        <taxon>Insecta</taxon>
        <taxon>Pterygota</taxon>
        <taxon>Neoptera</taxon>
        <taxon>Endopterygota</taxon>
        <taxon>Diptera</taxon>
        <taxon>Brachycera</taxon>
        <taxon>Muscomorpha</taxon>
        <taxon>Ephydroidea</taxon>
        <taxon>Drosophilidae</taxon>
        <taxon>Drosophila</taxon>
        <taxon>Sophophora</taxon>
    </lineage>
</organism>
<feature type="transmembrane region" description="Helical" evidence="2">
    <location>
        <begin position="60"/>
        <end position="80"/>
    </location>
</feature>
<protein>
    <submittedName>
        <fullName evidence="3">Uncharacterized protein</fullName>
    </submittedName>
</protein>
<keyword evidence="2" id="KW-0472">Membrane</keyword>
<dbReference type="InParanoid" id="B4MYT5"/>
<reference evidence="3 4" key="1">
    <citation type="journal article" date="2007" name="Nature">
        <title>Evolution of genes and genomes on the Drosophila phylogeny.</title>
        <authorList>
            <consortium name="Drosophila 12 Genomes Consortium"/>
            <person name="Clark A.G."/>
            <person name="Eisen M.B."/>
            <person name="Smith D.R."/>
            <person name="Bergman C.M."/>
            <person name="Oliver B."/>
            <person name="Markow T.A."/>
            <person name="Kaufman T.C."/>
            <person name="Kellis M."/>
            <person name="Gelbart W."/>
            <person name="Iyer V.N."/>
            <person name="Pollard D.A."/>
            <person name="Sackton T.B."/>
            <person name="Larracuente A.M."/>
            <person name="Singh N.D."/>
            <person name="Abad J.P."/>
            <person name="Abt D.N."/>
            <person name="Adryan B."/>
            <person name="Aguade M."/>
            <person name="Akashi H."/>
            <person name="Anderson W.W."/>
            <person name="Aquadro C.F."/>
            <person name="Ardell D.H."/>
            <person name="Arguello R."/>
            <person name="Artieri C.G."/>
            <person name="Barbash D.A."/>
            <person name="Barker D."/>
            <person name="Barsanti P."/>
            <person name="Batterham P."/>
            <person name="Batzoglou S."/>
            <person name="Begun D."/>
            <person name="Bhutkar A."/>
            <person name="Blanco E."/>
            <person name="Bosak S.A."/>
            <person name="Bradley R.K."/>
            <person name="Brand A.D."/>
            <person name="Brent M.R."/>
            <person name="Brooks A.N."/>
            <person name="Brown R.H."/>
            <person name="Butlin R.K."/>
            <person name="Caggese C."/>
            <person name="Calvi B.R."/>
            <person name="Bernardo de Carvalho A."/>
            <person name="Caspi A."/>
            <person name="Castrezana S."/>
            <person name="Celniker S.E."/>
            <person name="Chang J.L."/>
            <person name="Chapple C."/>
            <person name="Chatterji S."/>
            <person name="Chinwalla A."/>
            <person name="Civetta A."/>
            <person name="Clifton S.W."/>
            <person name="Comeron J.M."/>
            <person name="Costello J.C."/>
            <person name="Coyne J.A."/>
            <person name="Daub J."/>
            <person name="David R.G."/>
            <person name="Delcher A.L."/>
            <person name="Delehaunty K."/>
            <person name="Do C.B."/>
            <person name="Ebling H."/>
            <person name="Edwards K."/>
            <person name="Eickbush T."/>
            <person name="Evans J.D."/>
            <person name="Filipski A."/>
            <person name="Findeiss S."/>
            <person name="Freyhult E."/>
            <person name="Fulton L."/>
            <person name="Fulton R."/>
            <person name="Garcia A.C."/>
            <person name="Gardiner A."/>
            <person name="Garfield D.A."/>
            <person name="Garvin B.E."/>
            <person name="Gibson G."/>
            <person name="Gilbert D."/>
            <person name="Gnerre S."/>
            <person name="Godfrey J."/>
            <person name="Good R."/>
            <person name="Gotea V."/>
            <person name="Gravely B."/>
            <person name="Greenberg A.J."/>
            <person name="Griffiths-Jones S."/>
            <person name="Gross S."/>
            <person name="Guigo R."/>
            <person name="Gustafson E.A."/>
            <person name="Haerty W."/>
            <person name="Hahn M.W."/>
            <person name="Halligan D.L."/>
            <person name="Halpern A.L."/>
            <person name="Halter G.M."/>
            <person name="Han M.V."/>
            <person name="Heger A."/>
            <person name="Hillier L."/>
            <person name="Hinrichs A.S."/>
            <person name="Holmes I."/>
            <person name="Hoskins R.A."/>
            <person name="Hubisz M.J."/>
            <person name="Hultmark D."/>
            <person name="Huntley M.A."/>
            <person name="Jaffe D.B."/>
            <person name="Jagadeeshan S."/>
            <person name="Jeck W.R."/>
            <person name="Johnson J."/>
            <person name="Jones C.D."/>
            <person name="Jordan W.C."/>
            <person name="Karpen G.H."/>
            <person name="Kataoka E."/>
            <person name="Keightley P.D."/>
            <person name="Kheradpour P."/>
            <person name="Kirkness E.F."/>
            <person name="Koerich L.B."/>
            <person name="Kristiansen K."/>
            <person name="Kudrna D."/>
            <person name="Kulathinal R.J."/>
            <person name="Kumar S."/>
            <person name="Kwok R."/>
            <person name="Lander E."/>
            <person name="Langley C.H."/>
            <person name="Lapoint R."/>
            <person name="Lazzaro B.P."/>
            <person name="Lee S.J."/>
            <person name="Levesque L."/>
            <person name="Li R."/>
            <person name="Lin C.F."/>
            <person name="Lin M.F."/>
            <person name="Lindblad-Toh K."/>
            <person name="Llopart A."/>
            <person name="Long M."/>
            <person name="Low L."/>
            <person name="Lozovsky E."/>
            <person name="Lu J."/>
            <person name="Luo M."/>
            <person name="Machado C.A."/>
            <person name="Makalowski W."/>
            <person name="Marzo M."/>
            <person name="Matsuda M."/>
            <person name="Matzkin L."/>
            <person name="McAllister B."/>
            <person name="McBride C.S."/>
            <person name="McKernan B."/>
            <person name="McKernan K."/>
            <person name="Mendez-Lago M."/>
            <person name="Minx P."/>
            <person name="Mollenhauer M.U."/>
            <person name="Montooth K."/>
            <person name="Mount S.M."/>
            <person name="Mu X."/>
            <person name="Myers E."/>
            <person name="Negre B."/>
            <person name="Newfeld S."/>
            <person name="Nielsen R."/>
            <person name="Noor M.A."/>
            <person name="O'Grady P."/>
            <person name="Pachter L."/>
            <person name="Papaceit M."/>
            <person name="Parisi M.J."/>
            <person name="Parisi M."/>
            <person name="Parts L."/>
            <person name="Pedersen J.S."/>
            <person name="Pesole G."/>
            <person name="Phillippy A.M."/>
            <person name="Ponting C.P."/>
            <person name="Pop M."/>
            <person name="Porcelli D."/>
            <person name="Powell J.R."/>
            <person name="Prohaska S."/>
            <person name="Pruitt K."/>
            <person name="Puig M."/>
            <person name="Quesneville H."/>
            <person name="Ram K.R."/>
            <person name="Rand D."/>
            <person name="Rasmussen M.D."/>
            <person name="Reed L.K."/>
            <person name="Reenan R."/>
            <person name="Reily A."/>
            <person name="Remington K.A."/>
            <person name="Rieger T.T."/>
            <person name="Ritchie M.G."/>
            <person name="Robin C."/>
            <person name="Rogers Y.H."/>
            <person name="Rohde C."/>
            <person name="Rozas J."/>
            <person name="Rubenfield M.J."/>
            <person name="Ruiz A."/>
            <person name="Russo S."/>
            <person name="Salzberg S.L."/>
            <person name="Sanchez-Gracia A."/>
            <person name="Saranga D.J."/>
            <person name="Sato H."/>
            <person name="Schaeffer S.W."/>
            <person name="Schatz M.C."/>
            <person name="Schlenke T."/>
            <person name="Schwartz R."/>
            <person name="Segarra C."/>
            <person name="Singh R.S."/>
            <person name="Sirot L."/>
            <person name="Sirota M."/>
            <person name="Sisneros N.B."/>
            <person name="Smith C.D."/>
            <person name="Smith T.F."/>
            <person name="Spieth J."/>
            <person name="Stage D.E."/>
            <person name="Stark A."/>
            <person name="Stephan W."/>
            <person name="Strausberg R.L."/>
            <person name="Strempel S."/>
            <person name="Sturgill D."/>
            <person name="Sutton G."/>
            <person name="Sutton G.G."/>
            <person name="Tao W."/>
            <person name="Teichmann S."/>
            <person name="Tobari Y.N."/>
            <person name="Tomimura Y."/>
            <person name="Tsolas J.M."/>
            <person name="Valente V.L."/>
            <person name="Venter E."/>
            <person name="Venter J.C."/>
            <person name="Vicario S."/>
            <person name="Vieira F.G."/>
            <person name="Vilella A.J."/>
            <person name="Villasante A."/>
            <person name="Walenz B."/>
            <person name="Wang J."/>
            <person name="Wasserman M."/>
            <person name="Watts T."/>
            <person name="Wilson D."/>
            <person name="Wilson R.K."/>
            <person name="Wing R.A."/>
            <person name="Wolfner M.F."/>
            <person name="Wong A."/>
            <person name="Wong G.K."/>
            <person name="Wu C.I."/>
            <person name="Wu G."/>
            <person name="Yamamoto D."/>
            <person name="Yang H.P."/>
            <person name="Yang S.P."/>
            <person name="Yorke J.A."/>
            <person name="Yoshida K."/>
            <person name="Zdobnov E."/>
            <person name="Zhang P."/>
            <person name="Zhang Y."/>
            <person name="Zimin A.V."/>
            <person name="Baldwin J."/>
            <person name="Abdouelleil A."/>
            <person name="Abdulkadir J."/>
            <person name="Abebe A."/>
            <person name="Abera B."/>
            <person name="Abreu J."/>
            <person name="Acer S.C."/>
            <person name="Aftuck L."/>
            <person name="Alexander A."/>
            <person name="An P."/>
            <person name="Anderson E."/>
            <person name="Anderson S."/>
            <person name="Arachi H."/>
            <person name="Azer M."/>
            <person name="Bachantsang P."/>
            <person name="Barry A."/>
            <person name="Bayul T."/>
            <person name="Berlin A."/>
            <person name="Bessette D."/>
            <person name="Bloom T."/>
            <person name="Blye J."/>
            <person name="Boguslavskiy L."/>
            <person name="Bonnet C."/>
            <person name="Boukhgalter B."/>
            <person name="Bourzgui I."/>
            <person name="Brown A."/>
            <person name="Cahill P."/>
            <person name="Channer S."/>
            <person name="Cheshatsang Y."/>
            <person name="Chuda L."/>
            <person name="Citroen M."/>
            <person name="Collymore A."/>
            <person name="Cooke P."/>
            <person name="Costello M."/>
            <person name="D'Aco K."/>
            <person name="Daza R."/>
            <person name="De Haan G."/>
            <person name="DeGray S."/>
            <person name="DeMaso C."/>
            <person name="Dhargay N."/>
            <person name="Dooley K."/>
            <person name="Dooley E."/>
            <person name="Doricent M."/>
            <person name="Dorje P."/>
            <person name="Dorjee K."/>
            <person name="Dupes A."/>
            <person name="Elong R."/>
            <person name="Falk J."/>
            <person name="Farina A."/>
            <person name="Faro S."/>
            <person name="Ferguson D."/>
            <person name="Fisher S."/>
            <person name="Foley C.D."/>
            <person name="Franke A."/>
            <person name="Friedrich D."/>
            <person name="Gadbois L."/>
            <person name="Gearin G."/>
            <person name="Gearin C.R."/>
            <person name="Giannoukos G."/>
            <person name="Goode T."/>
            <person name="Graham J."/>
            <person name="Grandbois E."/>
            <person name="Grewal S."/>
            <person name="Gyaltsen K."/>
            <person name="Hafez N."/>
            <person name="Hagos B."/>
            <person name="Hall J."/>
            <person name="Henson C."/>
            <person name="Hollinger A."/>
            <person name="Honan T."/>
            <person name="Huard M.D."/>
            <person name="Hughes L."/>
            <person name="Hurhula B."/>
            <person name="Husby M.E."/>
            <person name="Kamat A."/>
            <person name="Kanga B."/>
            <person name="Kashin S."/>
            <person name="Khazanovich D."/>
            <person name="Kisner P."/>
            <person name="Lance K."/>
            <person name="Lara M."/>
            <person name="Lee W."/>
            <person name="Lennon N."/>
            <person name="Letendre F."/>
            <person name="LeVine R."/>
            <person name="Lipovsky A."/>
            <person name="Liu X."/>
            <person name="Liu J."/>
            <person name="Liu S."/>
            <person name="Lokyitsang T."/>
            <person name="Lokyitsang Y."/>
            <person name="Lubonja R."/>
            <person name="Lui A."/>
            <person name="MacDonald P."/>
            <person name="Magnisalis V."/>
            <person name="Maru K."/>
            <person name="Matthews C."/>
            <person name="McCusker W."/>
            <person name="McDonough S."/>
            <person name="Mehta T."/>
            <person name="Meldrim J."/>
            <person name="Meneus L."/>
            <person name="Mihai O."/>
            <person name="Mihalev A."/>
            <person name="Mihova T."/>
            <person name="Mittelman R."/>
            <person name="Mlenga V."/>
            <person name="Montmayeur A."/>
            <person name="Mulrain L."/>
            <person name="Navidi A."/>
            <person name="Naylor J."/>
            <person name="Negash T."/>
            <person name="Nguyen T."/>
            <person name="Nguyen N."/>
            <person name="Nicol R."/>
            <person name="Norbu C."/>
            <person name="Norbu N."/>
            <person name="Novod N."/>
            <person name="O'Neill B."/>
            <person name="Osman S."/>
            <person name="Markiewicz E."/>
            <person name="Oyono O.L."/>
            <person name="Patti C."/>
            <person name="Phunkhang P."/>
            <person name="Pierre F."/>
            <person name="Priest M."/>
            <person name="Raghuraman S."/>
            <person name="Rege F."/>
            <person name="Reyes R."/>
            <person name="Rise C."/>
            <person name="Rogov P."/>
            <person name="Ross K."/>
            <person name="Ryan E."/>
            <person name="Settipalli S."/>
            <person name="Shea T."/>
            <person name="Sherpa N."/>
            <person name="Shi L."/>
            <person name="Shih D."/>
            <person name="Sparrow T."/>
            <person name="Spaulding J."/>
            <person name="Stalker J."/>
            <person name="Stange-Thomann N."/>
            <person name="Stavropoulos S."/>
            <person name="Stone C."/>
            <person name="Strader C."/>
            <person name="Tesfaye S."/>
            <person name="Thomson T."/>
            <person name="Thoulutsang Y."/>
            <person name="Thoulutsang D."/>
            <person name="Topham K."/>
            <person name="Topping I."/>
            <person name="Tsamla T."/>
            <person name="Vassiliev H."/>
            <person name="Vo A."/>
            <person name="Wangchuk T."/>
            <person name="Wangdi T."/>
            <person name="Weiand M."/>
            <person name="Wilkinson J."/>
            <person name="Wilson A."/>
            <person name="Yadav S."/>
            <person name="Young G."/>
            <person name="Yu Q."/>
            <person name="Zembek L."/>
            <person name="Zhong D."/>
            <person name="Zimmer A."/>
            <person name="Zwirko Z."/>
            <person name="Jaffe D.B."/>
            <person name="Alvarez P."/>
            <person name="Brockman W."/>
            <person name="Butler J."/>
            <person name="Chin C."/>
            <person name="Gnerre S."/>
            <person name="Grabherr M."/>
            <person name="Kleber M."/>
            <person name="Mauceli E."/>
            <person name="MacCallum I."/>
        </authorList>
    </citation>
    <scope>NUCLEOTIDE SEQUENCE [LARGE SCALE GENOMIC DNA]</scope>
    <source>
        <strain evidence="4">Tucson 14030-0811.24</strain>
    </source>
</reference>
<dbReference type="PhylomeDB" id="B4MYT5"/>
<feature type="region of interest" description="Disordered" evidence="1">
    <location>
        <begin position="1"/>
        <end position="23"/>
    </location>
</feature>
<dbReference type="OMA" id="GYETQYR"/>
<evidence type="ECO:0000313" key="4">
    <source>
        <dbReference type="Proteomes" id="UP000007798"/>
    </source>
</evidence>
<dbReference type="eggNOG" id="ENOG502T80K">
    <property type="taxonomic scope" value="Eukaryota"/>
</dbReference>
<proteinExistence type="predicted"/>
<dbReference type="OrthoDB" id="7981175at2759"/>